<feature type="transmembrane region" description="Helical" evidence="1">
    <location>
        <begin position="259"/>
        <end position="278"/>
    </location>
</feature>
<dbReference type="PANTHER" id="PTHR24177:SF329">
    <property type="entry name" value="ANKYRIN REPEAT PROTEIN"/>
    <property type="match status" value="1"/>
</dbReference>
<organism evidence="2 3">
    <name type="scientific">Juglans regia</name>
    <name type="common">English walnut</name>
    <dbReference type="NCBI Taxonomy" id="51240"/>
    <lineage>
        <taxon>Eukaryota</taxon>
        <taxon>Viridiplantae</taxon>
        <taxon>Streptophyta</taxon>
        <taxon>Embryophyta</taxon>
        <taxon>Tracheophyta</taxon>
        <taxon>Spermatophyta</taxon>
        <taxon>Magnoliopsida</taxon>
        <taxon>eudicotyledons</taxon>
        <taxon>Gunneridae</taxon>
        <taxon>Pentapetalae</taxon>
        <taxon>rosids</taxon>
        <taxon>fabids</taxon>
        <taxon>Fagales</taxon>
        <taxon>Juglandaceae</taxon>
        <taxon>Juglans</taxon>
    </lineage>
</organism>
<feature type="transmembrane region" description="Helical" evidence="1">
    <location>
        <begin position="186"/>
        <end position="209"/>
    </location>
</feature>
<sequence>MKLVRDQFQQLLTRMCQAIPTHTSPDNRYEIIAPVIFRGISRGNFEFIYHIVKANSDILLIGDVTDNRSIFQCAILYRQHRIFSLIYSLKKKNILLNVEDASRNTILHMAGMLTEHTPIDHIRGAALQMQREVQWFKEVERICPLSCKERLNKDGLTPKQLFTVNHQKLKEKGEKWMKGTTTSSTVVGALVITITFVAAFTIPGVLTFLGILTARYAEEDFLKSLPKRMIIGLFTLFFSITTMMIAFSAALLLILHGQIWFVAPIIGLAGVPIILFALMQSRLLVDMVVSTYGSCIFNRKIKALL</sequence>
<accession>A0A833TLJ2</accession>
<reference evidence="2" key="2">
    <citation type="submission" date="2020-03" db="EMBL/GenBank/DDBJ databases">
        <title>Walnut 2.0.</title>
        <authorList>
            <person name="Marrano A."/>
            <person name="Britton M."/>
            <person name="Zimin A.V."/>
            <person name="Zaini P.A."/>
            <person name="Workman R."/>
            <person name="Puiu D."/>
            <person name="Bianco L."/>
            <person name="Allen B.J."/>
            <person name="Troggio M."/>
            <person name="Leslie C.A."/>
            <person name="Timp W."/>
            <person name="Dendekar A."/>
            <person name="Salzberg S.L."/>
            <person name="Neale D.B."/>
        </authorList>
    </citation>
    <scope>NUCLEOTIDE SEQUENCE</scope>
    <source>
        <tissue evidence="2">Leaves</tissue>
    </source>
</reference>
<keyword evidence="1" id="KW-1133">Transmembrane helix</keyword>
<dbReference type="Proteomes" id="UP000619265">
    <property type="component" value="Unassembled WGS sequence"/>
</dbReference>
<evidence type="ECO:0000313" key="3">
    <source>
        <dbReference type="Proteomes" id="UP000619265"/>
    </source>
</evidence>
<dbReference type="PANTHER" id="PTHR24177">
    <property type="entry name" value="CASKIN"/>
    <property type="match status" value="1"/>
</dbReference>
<protein>
    <recommendedName>
        <fullName evidence="4">Ankyrin repeat-containing protein ITN1-like</fullName>
    </recommendedName>
</protein>
<evidence type="ECO:0000313" key="2">
    <source>
        <dbReference type="EMBL" id="KAF5442129.1"/>
    </source>
</evidence>
<dbReference type="AlphaFoldDB" id="A0A833TLJ2"/>
<gene>
    <name evidence="2" type="ORF">F2P56_037176</name>
</gene>
<name>A0A833TLJ2_JUGRE</name>
<evidence type="ECO:0000256" key="1">
    <source>
        <dbReference type="SAM" id="Phobius"/>
    </source>
</evidence>
<reference evidence="2" key="1">
    <citation type="submission" date="2015-10" db="EMBL/GenBank/DDBJ databases">
        <authorList>
            <person name="Martinez-Garcia P.J."/>
            <person name="Crepeau M.W."/>
            <person name="Puiu D."/>
            <person name="Gonzalez-Ibeas D."/>
            <person name="Whalen J."/>
            <person name="Stevens K."/>
            <person name="Paul R."/>
            <person name="Butterfield T."/>
            <person name="Britton M."/>
            <person name="Reagan R."/>
            <person name="Chakraborty S."/>
            <person name="Walawage S.L."/>
            <person name="Vasquez-Gross H.A."/>
            <person name="Cardeno C."/>
            <person name="Famula R."/>
            <person name="Pratt K."/>
            <person name="Kuruganti S."/>
            <person name="Aradhya M.K."/>
            <person name="Leslie C.A."/>
            <person name="Dandekar A.M."/>
            <person name="Salzberg S.L."/>
            <person name="Wegrzyn J.L."/>
            <person name="Langley C.H."/>
            <person name="Neale D.B."/>
        </authorList>
    </citation>
    <scope>NUCLEOTIDE SEQUENCE</scope>
    <source>
        <tissue evidence="2">Leaves</tissue>
    </source>
</reference>
<dbReference type="EMBL" id="LIHL02000023">
    <property type="protein sequence ID" value="KAF5442129.1"/>
    <property type="molecule type" value="Genomic_DNA"/>
</dbReference>
<proteinExistence type="predicted"/>
<keyword evidence="1" id="KW-0472">Membrane</keyword>
<dbReference type="Gramene" id="Jr_Scaffold_7_00090_p1">
    <property type="protein sequence ID" value="cds.Jr_Scaffold_7_00090_p1"/>
    <property type="gene ID" value="Jr_Scaffold_7_00090"/>
</dbReference>
<keyword evidence="1" id="KW-0812">Transmembrane</keyword>
<comment type="caution">
    <text evidence="2">The sequence shown here is derived from an EMBL/GenBank/DDBJ whole genome shotgun (WGS) entry which is preliminary data.</text>
</comment>
<feature type="transmembrane region" description="Helical" evidence="1">
    <location>
        <begin position="230"/>
        <end position="253"/>
    </location>
</feature>
<evidence type="ECO:0008006" key="4">
    <source>
        <dbReference type="Google" id="ProtNLM"/>
    </source>
</evidence>